<feature type="compositionally biased region" description="Acidic residues" evidence="1">
    <location>
        <begin position="47"/>
        <end position="56"/>
    </location>
</feature>
<accession>A0ABD3EQN1</accession>
<comment type="caution">
    <text evidence="2">The sequence shown here is derived from an EMBL/GenBank/DDBJ whole genome shotgun (WGS) entry which is preliminary data.</text>
</comment>
<feature type="region of interest" description="Disordered" evidence="1">
    <location>
        <begin position="47"/>
        <end position="79"/>
    </location>
</feature>
<sequence length="276" mass="31167">MSIAYARRITNITRGLRQKKKRHPRIALPKSPDLSVFEVPLVSDIEDNLSEGDSDGPVESICSSSKQDTLDSESDEEPLVDAEGDKDLESALEQHADIYETRFKAVLEELDSSSISVKRSDWDGSVASNLIQIRRGDLYVDDNHYTDAGGDIRVVSASQLEAIHSKLRKLLDRVISVEVGLWILDIFILQHNLSVGPKDHRNPLPEPPQLEYMSKLLAMDPLQLASAEKYRATEVQLEKHRPWEKLFAMIQLRTSCVEDQMFSRHEASADICVQFV</sequence>
<protein>
    <submittedName>
        <fullName evidence="2">Uncharacterized protein</fullName>
    </submittedName>
</protein>
<evidence type="ECO:0000313" key="3">
    <source>
        <dbReference type="Proteomes" id="UP001632037"/>
    </source>
</evidence>
<dbReference type="Proteomes" id="UP001632037">
    <property type="component" value="Unassembled WGS sequence"/>
</dbReference>
<reference evidence="2 3" key="1">
    <citation type="submission" date="2024-09" db="EMBL/GenBank/DDBJ databases">
        <title>Genome sequencing and assembly of Phytophthora oleae, isolate VK10A, causative agent of rot of olive drupes.</title>
        <authorList>
            <person name="Conti Taguali S."/>
            <person name="Riolo M."/>
            <person name="La Spada F."/>
            <person name="Cacciola S.O."/>
            <person name="Dionisio G."/>
        </authorList>
    </citation>
    <scope>NUCLEOTIDE SEQUENCE [LARGE SCALE GENOMIC DNA]</scope>
    <source>
        <strain evidence="2 3">VK10A</strain>
    </source>
</reference>
<organism evidence="2 3">
    <name type="scientific">Phytophthora oleae</name>
    <dbReference type="NCBI Taxonomy" id="2107226"/>
    <lineage>
        <taxon>Eukaryota</taxon>
        <taxon>Sar</taxon>
        <taxon>Stramenopiles</taxon>
        <taxon>Oomycota</taxon>
        <taxon>Peronosporomycetes</taxon>
        <taxon>Peronosporales</taxon>
        <taxon>Peronosporaceae</taxon>
        <taxon>Phytophthora</taxon>
    </lineage>
</organism>
<dbReference type="AlphaFoldDB" id="A0ABD3EQN1"/>
<gene>
    <name evidence="2" type="ORF">V7S43_018653</name>
</gene>
<evidence type="ECO:0000313" key="2">
    <source>
        <dbReference type="EMBL" id="KAL3656506.1"/>
    </source>
</evidence>
<dbReference type="EMBL" id="JBIMZQ010000080">
    <property type="protein sequence ID" value="KAL3656506.1"/>
    <property type="molecule type" value="Genomic_DNA"/>
</dbReference>
<evidence type="ECO:0000256" key="1">
    <source>
        <dbReference type="SAM" id="MobiDB-lite"/>
    </source>
</evidence>
<proteinExistence type="predicted"/>
<name>A0ABD3EQN1_9STRA</name>
<feature type="compositionally biased region" description="Acidic residues" evidence="1">
    <location>
        <begin position="70"/>
        <end position="79"/>
    </location>
</feature>
<keyword evidence="3" id="KW-1185">Reference proteome</keyword>